<dbReference type="Proteomes" id="UP000604825">
    <property type="component" value="Unassembled WGS sequence"/>
</dbReference>
<dbReference type="GO" id="GO:0008270">
    <property type="term" value="F:zinc ion binding"/>
    <property type="evidence" value="ECO:0007669"/>
    <property type="project" value="InterPro"/>
</dbReference>
<organism evidence="2 3">
    <name type="scientific">Miscanthus lutarioriparius</name>
    <dbReference type="NCBI Taxonomy" id="422564"/>
    <lineage>
        <taxon>Eukaryota</taxon>
        <taxon>Viridiplantae</taxon>
        <taxon>Streptophyta</taxon>
        <taxon>Embryophyta</taxon>
        <taxon>Tracheophyta</taxon>
        <taxon>Spermatophyta</taxon>
        <taxon>Magnoliopsida</taxon>
        <taxon>Liliopsida</taxon>
        <taxon>Poales</taxon>
        <taxon>Poaceae</taxon>
        <taxon>PACMAD clade</taxon>
        <taxon>Panicoideae</taxon>
        <taxon>Andropogonodae</taxon>
        <taxon>Andropogoneae</taxon>
        <taxon>Saccharinae</taxon>
        <taxon>Miscanthus</taxon>
    </lineage>
</organism>
<dbReference type="OrthoDB" id="695655at2759"/>
<keyword evidence="3" id="KW-1185">Reference proteome</keyword>
<dbReference type="InterPro" id="IPR036875">
    <property type="entry name" value="Znf_CCHC_sf"/>
</dbReference>
<dbReference type="GO" id="GO:0003676">
    <property type="term" value="F:nucleic acid binding"/>
    <property type="evidence" value="ECO:0007669"/>
    <property type="project" value="InterPro"/>
</dbReference>
<dbReference type="Gene3D" id="4.10.60.10">
    <property type="entry name" value="Zinc finger, CCHC-type"/>
    <property type="match status" value="1"/>
</dbReference>
<dbReference type="SUPFAM" id="SSF57756">
    <property type="entry name" value="Retrovirus zinc finger-like domains"/>
    <property type="match status" value="1"/>
</dbReference>
<protein>
    <submittedName>
        <fullName evidence="2">Uncharacterized protein</fullName>
    </submittedName>
</protein>
<accession>A0A811RLF4</accession>
<feature type="compositionally biased region" description="Gly residues" evidence="1">
    <location>
        <begin position="78"/>
        <end position="99"/>
    </location>
</feature>
<dbReference type="EMBL" id="CAJGYO010000015">
    <property type="protein sequence ID" value="CAD6270846.1"/>
    <property type="molecule type" value="Genomic_DNA"/>
</dbReference>
<name>A0A811RLF4_9POAL</name>
<evidence type="ECO:0000313" key="3">
    <source>
        <dbReference type="Proteomes" id="UP000604825"/>
    </source>
</evidence>
<sequence>MAIETLLDLNDLSVDELVGRLKAAKECYGLSGNGVSSAARLNLTEEELVDRVVSRLQISGGGSGGGRPPASTQRRGRGGGSSQGGGGSSAQPQGGGSNGGSKPSADGNGKKKKKLASDECTYCGKTGHWARGSAGRSPNVWRTWWASTSPTGA</sequence>
<dbReference type="AlphaFoldDB" id="A0A811RLF4"/>
<gene>
    <name evidence="2" type="ORF">NCGR_LOCUS54136</name>
</gene>
<reference evidence="2" key="1">
    <citation type="submission" date="2020-10" db="EMBL/GenBank/DDBJ databases">
        <authorList>
            <person name="Han B."/>
            <person name="Lu T."/>
            <person name="Zhao Q."/>
            <person name="Huang X."/>
            <person name="Zhao Y."/>
        </authorList>
    </citation>
    <scope>NUCLEOTIDE SEQUENCE</scope>
</reference>
<comment type="caution">
    <text evidence="2">The sequence shown here is derived from an EMBL/GenBank/DDBJ whole genome shotgun (WGS) entry which is preliminary data.</text>
</comment>
<evidence type="ECO:0000313" key="2">
    <source>
        <dbReference type="EMBL" id="CAD6270846.1"/>
    </source>
</evidence>
<evidence type="ECO:0000256" key="1">
    <source>
        <dbReference type="SAM" id="MobiDB-lite"/>
    </source>
</evidence>
<feature type="region of interest" description="Disordered" evidence="1">
    <location>
        <begin position="56"/>
        <end position="117"/>
    </location>
</feature>
<proteinExistence type="predicted"/>